<dbReference type="HAMAP" id="MF_00909">
    <property type="entry name" value="FtsZ"/>
    <property type="match status" value="1"/>
</dbReference>
<dbReference type="PANTHER" id="PTHR30314:SF9">
    <property type="entry name" value="CELL DIVISION PROTEIN FTSZ 2"/>
    <property type="match status" value="1"/>
</dbReference>
<dbReference type="InterPro" id="IPR037103">
    <property type="entry name" value="Tubulin/FtsZ-like_C"/>
</dbReference>
<comment type="caution">
    <text evidence="14">The sequence shown here is derived from an EMBL/GenBank/DDBJ whole genome shotgun (WGS) entry which is preliminary data.</text>
</comment>
<feature type="compositionally biased region" description="Polar residues" evidence="11">
    <location>
        <begin position="389"/>
        <end position="403"/>
    </location>
</feature>
<dbReference type="SMART" id="SM00864">
    <property type="entry name" value="Tubulin"/>
    <property type="match status" value="1"/>
</dbReference>
<keyword evidence="3 8" id="KW-0132">Cell division</keyword>
<dbReference type="GO" id="GO:0005737">
    <property type="term" value="C:cytoplasm"/>
    <property type="evidence" value="ECO:0007669"/>
    <property type="project" value="UniProtKB-SubCell"/>
</dbReference>
<dbReference type="InterPro" id="IPR000158">
    <property type="entry name" value="Cell_div_FtsZ"/>
</dbReference>
<evidence type="ECO:0000256" key="4">
    <source>
        <dbReference type="ARBA" id="ARBA00022741"/>
    </source>
</evidence>
<proteinExistence type="inferred from homology"/>
<dbReference type="GO" id="GO:0051258">
    <property type="term" value="P:protein polymerization"/>
    <property type="evidence" value="ECO:0007669"/>
    <property type="project" value="UniProtKB-UniRule"/>
</dbReference>
<keyword evidence="7 8" id="KW-0131">Cell cycle</keyword>
<protein>
    <recommendedName>
        <fullName evidence="8 9">Cell division protein FtsZ</fullName>
    </recommendedName>
</protein>
<dbReference type="Proteomes" id="UP000614221">
    <property type="component" value="Unassembled WGS sequence"/>
</dbReference>
<comment type="function">
    <text evidence="8">Essential cell division protein that forms a contractile ring structure (Z ring) at the future cell division site. The regulation of the ring assembly controls the timing and the location of cell division. One of the functions of the FtsZ ring is to recruit other cell division proteins to the septum to produce a new cell wall between the dividing cells. Binds GTP and shows GTPase activity.</text>
</comment>
<name>A0A830F4N2_9EURY</name>
<evidence type="ECO:0000256" key="7">
    <source>
        <dbReference type="ARBA" id="ARBA00023306"/>
    </source>
</evidence>
<keyword evidence="6 8" id="KW-0717">Septation</keyword>
<evidence type="ECO:0000256" key="6">
    <source>
        <dbReference type="ARBA" id="ARBA00023210"/>
    </source>
</evidence>
<dbReference type="FunFam" id="3.30.1330.20:FF:000008">
    <property type="entry name" value="Cell division protein FtsZ"/>
    <property type="match status" value="1"/>
</dbReference>
<evidence type="ECO:0000256" key="1">
    <source>
        <dbReference type="ARBA" id="ARBA00009690"/>
    </source>
</evidence>
<evidence type="ECO:0000256" key="11">
    <source>
        <dbReference type="SAM" id="MobiDB-lite"/>
    </source>
</evidence>
<dbReference type="PANTHER" id="PTHR30314">
    <property type="entry name" value="CELL DIVISION PROTEIN FTSZ-RELATED"/>
    <property type="match status" value="1"/>
</dbReference>
<feature type="binding site" evidence="8">
    <location>
        <begin position="52"/>
        <end position="56"/>
    </location>
    <ligand>
        <name>GTP</name>
        <dbReference type="ChEBI" id="CHEBI:37565"/>
    </ligand>
</feature>
<dbReference type="InterPro" id="IPR008280">
    <property type="entry name" value="Tub_FtsZ_C"/>
</dbReference>
<dbReference type="InterPro" id="IPR003008">
    <property type="entry name" value="Tubulin_FtsZ_GTPase"/>
</dbReference>
<dbReference type="AlphaFoldDB" id="A0A830F4N2"/>
<dbReference type="PROSITE" id="PS01135">
    <property type="entry name" value="FTSZ_2"/>
    <property type="match status" value="1"/>
</dbReference>
<comment type="subunit">
    <text evidence="8">Homodimer. Polymerizes to form a dynamic ring structure in a strictly GTP-dependent manner. Interacts directly with several other division proteins.</text>
</comment>
<evidence type="ECO:0000256" key="10">
    <source>
        <dbReference type="RuleBase" id="RU003360"/>
    </source>
</evidence>
<dbReference type="NCBIfam" id="TIGR00065">
    <property type="entry name" value="ftsZ"/>
    <property type="match status" value="1"/>
</dbReference>
<dbReference type="InterPro" id="IPR045061">
    <property type="entry name" value="FtsZ/CetZ"/>
</dbReference>
<dbReference type="SMART" id="SM00865">
    <property type="entry name" value="Tubulin_C"/>
    <property type="match status" value="1"/>
</dbReference>
<comment type="similarity">
    <text evidence="1 8 10">Belongs to the FtsZ family.</text>
</comment>
<evidence type="ECO:0000256" key="5">
    <source>
        <dbReference type="ARBA" id="ARBA00023134"/>
    </source>
</evidence>
<feature type="compositionally biased region" description="Basic and acidic residues" evidence="11">
    <location>
        <begin position="423"/>
        <end position="439"/>
    </location>
</feature>
<dbReference type="GO" id="GO:0032153">
    <property type="term" value="C:cell division site"/>
    <property type="evidence" value="ECO:0007669"/>
    <property type="project" value="UniProtKB-UniRule"/>
</dbReference>
<keyword evidence="4 8" id="KW-0547">Nucleotide-binding</keyword>
<dbReference type="InterPro" id="IPR036525">
    <property type="entry name" value="Tubulin/FtsZ_GTPase_sf"/>
</dbReference>
<keyword evidence="5 8" id="KW-0342">GTP-binding</keyword>
<dbReference type="GO" id="GO:0003924">
    <property type="term" value="F:GTPase activity"/>
    <property type="evidence" value="ECO:0007669"/>
    <property type="project" value="UniProtKB-UniRule"/>
</dbReference>
<reference evidence="14" key="1">
    <citation type="journal article" date="2014" name="Int. J. Syst. Evol. Microbiol.">
        <title>Complete genome sequence of Corynebacterium casei LMG S-19264T (=DSM 44701T), isolated from a smear-ripened cheese.</title>
        <authorList>
            <consortium name="US DOE Joint Genome Institute (JGI-PGF)"/>
            <person name="Walter F."/>
            <person name="Albersmeier A."/>
            <person name="Kalinowski J."/>
            <person name="Ruckert C."/>
        </authorList>
    </citation>
    <scope>NUCLEOTIDE SEQUENCE</scope>
    <source>
        <strain evidence="14">JCM 19018</strain>
    </source>
</reference>
<dbReference type="PRINTS" id="PR00423">
    <property type="entry name" value="CELLDVISFTSZ"/>
</dbReference>
<feature type="binding site" evidence="8">
    <location>
        <begin position="139"/>
        <end position="141"/>
    </location>
    <ligand>
        <name>GTP</name>
        <dbReference type="ChEBI" id="CHEBI:37565"/>
    </ligand>
</feature>
<evidence type="ECO:0000256" key="3">
    <source>
        <dbReference type="ARBA" id="ARBA00022618"/>
    </source>
</evidence>
<dbReference type="InterPro" id="IPR024757">
    <property type="entry name" value="FtsZ_C"/>
</dbReference>
<evidence type="ECO:0000256" key="9">
    <source>
        <dbReference type="NCBIfam" id="TIGR00065"/>
    </source>
</evidence>
<dbReference type="SUPFAM" id="SSF52490">
    <property type="entry name" value="Tubulin nucleotide-binding domain-like"/>
    <property type="match status" value="1"/>
</dbReference>
<dbReference type="Gene3D" id="3.40.50.1440">
    <property type="entry name" value="Tubulin/FtsZ, GTPase domain"/>
    <property type="match status" value="1"/>
</dbReference>
<feature type="binding site" evidence="8">
    <location>
        <position position="170"/>
    </location>
    <ligand>
        <name>GTP</name>
        <dbReference type="ChEBI" id="CHEBI:37565"/>
    </ligand>
</feature>
<gene>
    <name evidence="8" type="primary">ftsZ</name>
    <name evidence="14" type="ORF">GCM10009067_40180</name>
</gene>
<evidence type="ECO:0000313" key="14">
    <source>
        <dbReference type="EMBL" id="GGK83969.1"/>
    </source>
</evidence>
<dbReference type="Pfam" id="PF12327">
    <property type="entry name" value="FtsZ_C"/>
    <property type="match status" value="1"/>
</dbReference>
<keyword evidence="2 8" id="KW-0963">Cytoplasm</keyword>
<evidence type="ECO:0000313" key="15">
    <source>
        <dbReference type="Proteomes" id="UP000614221"/>
    </source>
</evidence>
<feature type="binding site" evidence="8">
    <location>
        <position position="173"/>
    </location>
    <ligand>
        <name>GTP</name>
        <dbReference type="ChEBI" id="CHEBI:37565"/>
    </ligand>
</feature>
<evidence type="ECO:0000256" key="8">
    <source>
        <dbReference type="HAMAP-Rule" id="MF_00909"/>
    </source>
</evidence>
<dbReference type="FunFam" id="3.40.50.1440:FF:000014">
    <property type="entry name" value="Cell division protein FtsZ"/>
    <property type="match status" value="1"/>
</dbReference>
<feature type="domain" description="Tubulin/FtsZ GTPase" evidence="12">
    <location>
        <begin position="44"/>
        <end position="234"/>
    </location>
</feature>
<dbReference type="GO" id="GO:0005525">
    <property type="term" value="F:GTP binding"/>
    <property type="evidence" value="ECO:0007669"/>
    <property type="project" value="UniProtKB-UniRule"/>
</dbReference>
<dbReference type="EMBL" id="BMPD01000011">
    <property type="protein sequence ID" value="GGK83969.1"/>
    <property type="molecule type" value="Genomic_DNA"/>
</dbReference>
<evidence type="ECO:0000256" key="2">
    <source>
        <dbReference type="ARBA" id="ARBA00022490"/>
    </source>
</evidence>
<dbReference type="InterPro" id="IPR018316">
    <property type="entry name" value="Tubulin/FtsZ_2-layer-sand-dom"/>
</dbReference>
<dbReference type="Gene3D" id="3.30.1330.20">
    <property type="entry name" value="Tubulin/FtsZ, C-terminal domain"/>
    <property type="match status" value="1"/>
</dbReference>
<dbReference type="PROSITE" id="PS01134">
    <property type="entry name" value="FTSZ_1"/>
    <property type="match status" value="1"/>
</dbReference>
<accession>A0A830F4N2</accession>
<dbReference type="Pfam" id="PF00091">
    <property type="entry name" value="Tubulin"/>
    <property type="match status" value="1"/>
</dbReference>
<sequence length="460" mass="49303">MDSGDNTDVQGSGLANLVNEALERDEQEQKRMFDEDVDTFGAPRIVIAGCGGAGNNTVNRLYNIGVEGADTVAINTDKQHLKMIEADTKILVGKSLTNGLGAGGDPLMGERATEMAQSTIGEVLGDADLVFVTAGMGGGTGTGAAPVVSKVAKEQGAIVVGMVSTPFNVERARTVKAEKGLEKLRNEADSIVVLDHNRLLDFAPNLPIGKVFSVMDQIIAETIKGTTETITQPSLVNLDYADVTSIMNQGGVAVMLVGETQAKNKPKEVVKDAMNHPLLDVDYRGASGSLVHITGGPDLTLKEAEGIAQNITERLEADANVIWGARIQDEYKGKVRVMAIMTGVQSDQVLGPTTQKQANKSHEAVEELGSSDDLSADFPTMSRSHAHSDYNTTEADAVVQNSKLDVIRTNKPDPTPVEEEKPESEQKDEPNRESKKDSDPENEEAEQSEDDWDIVFDTDK</sequence>
<evidence type="ECO:0000259" key="13">
    <source>
        <dbReference type="SMART" id="SM00865"/>
    </source>
</evidence>
<evidence type="ECO:0000259" key="12">
    <source>
        <dbReference type="SMART" id="SM00864"/>
    </source>
</evidence>
<feature type="region of interest" description="Disordered" evidence="11">
    <location>
        <begin position="351"/>
        <end position="460"/>
    </location>
</feature>
<dbReference type="CDD" id="cd02201">
    <property type="entry name" value="FtsZ_type1"/>
    <property type="match status" value="1"/>
</dbReference>
<dbReference type="GO" id="GO:0043093">
    <property type="term" value="P:FtsZ-dependent cytokinesis"/>
    <property type="evidence" value="ECO:0007669"/>
    <property type="project" value="UniProtKB-UniRule"/>
</dbReference>
<dbReference type="InterPro" id="IPR020805">
    <property type="entry name" value="Cell_div_FtsZ_CS"/>
</dbReference>
<dbReference type="SUPFAM" id="SSF55307">
    <property type="entry name" value="Tubulin C-terminal domain-like"/>
    <property type="match status" value="1"/>
</dbReference>
<reference evidence="14" key="2">
    <citation type="submission" date="2020-09" db="EMBL/GenBank/DDBJ databases">
        <authorList>
            <person name="Sun Q."/>
            <person name="Ohkuma M."/>
        </authorList>
    </citation>
    <scope>NUCLEOTIDE SEQUENCE</scope>
    <source>
        <strain evidence="14">JCM 19018</strain>
    </source>
</reference>
<comment type="subcellular location">
    <subcellularLocation>
        <location evidence="8">Cytoplasm</location>
    </subcellularLocation>
    <text evidence="8">Assembles at midcell at the inner surface of the cytoplasmic membrane.</text>
</comment>
<feature type="binding site" evidence="8">
    <location>
        <position position="216"/>
    </location>
    <ligand>
        <name>GTP</name>
        <dbReference type="ChEBI" id="CHEBI:37565"/>
    </ligand>
</feature>
<feature type="compositionally biased region" description="Acidic residues" evidence="11">
    <location>
        <begin position="440"/>
        <end position="460"/>
    </location>
</feature>
<feature type="domain" description="Tubulin/FtsZ 2-layer sandwich" evidence="13">
    <location>
        <begin position="236"/>
        <end position="353"/>
    </location>
</feature>
<organism evidence="14 15">
    <name type="scientific">Haloarcula sebkhae</name>
    <dbReference type="NCBI Taxonomy" id="932660"/>
    <lineage>
        <taxon>Archaea</taxon>
        <taxon>Methanobacteriati</taxon>
        <taxon>Methanobacteriota</taxon>
        <taxon>Stenosarchaea group</taxon>
        <taxon>Halobacteria</taxon>
        <taxon>Halobacteriales</taxon>
        <taxon>Haloarculaceae</taxon>
        <taxon>Haloarcula</taxon>
    </lineage>
</organism>